<dbReference type="InterPro" id="IPR046955">
    <property type="entry name" value="PHR1-like"/>
</dbReference>
<evidence type="ECO:0000256" key="4">
    <source>
        <dbReference type="ARBA" id="ARBA00023242"/>
    </source>
</evidence>
<dbReference type="GO" id="GO:0003677">
    <property type="term" value="F:DNA binding"/>
    <property type="evidence" value="ECO:0007669"/>
    <property type="project" value="InterPro"/>
</dbReference>
<accession>A0AA35YSV5</accession>
<dbReference type="SUPFAM" id="SSF46689">
    <property type="entry name" value="Homeodomain-like"/>
    <property type="match status" value="1"/>
</dbReference>
<reference evidence="7" key="1">
    <citation type="submission" date="2023-04" db="EMBL/GenBank/DDBJ databases">
        <authorList>
            <person name="Vijverberg K."/>
            <person name="Xiong W."/>
            <person name="Schranz E."/>
        </authorList>
    </citation>
    <scope>NUCLEOTIDE SEQUENCE</scope>
</reference>
<dbReference type="AlphaFoldDB" id="A0AA35YSV5"/>
<dbReference type="Gene3D" id="1.10.10.60">
    <property type="entry name" value="Homeodomain-like"/>
    <property type="match status" value="1"/>
</dbReference>
<dbReference type="PROSITE" id="PS51294">
    <property type="entry name" value="HTH_MYB"/>
    <property type="match status" value="1"/>
</dbReference>
<keyword evidence="4" id="KW-0539">Nucleus</keyword>
<evidence type="ECO:0000256" key="5">
    <source>
        <dbReference type="SAM" id="MobiDB-lite"/>
    </source>
</evidence>
<gene>
    <name evidence="7" type="ORF">LSALG_LOCUS19348</name>
</gene>
<dbReference type="InterPro" id="IPR009057">
    <property type="entry name" value="Homeodomain-like_sf"/>
</dbReference>
<comment type="subcellular location">
    <subcellularLocation>
        <location evidence="1">Nucleus</location>
    </subcellularLocation>
</comment>
<dbReference type="PANTHER" id="PTHR31314">
    <property type="entry name" value="MYB FAMILY TRANSCRIPTION FACTOR PHL7-LIKE"/>
    <property type="match status" value="1"/>
</dbReference>
<feature type="compositionally biased region" description="Polar residues" evidence="5">
    <location>
        <begin position="20"/>
        <end position="37"/>
    </location>
</feature>
<keyword evidence="2" id="KW-0805">Transcription regulation</keyword>
<protein>
    <recommendedName>
        <fullName evidence="6">HTH myb-type domain-containing protein</fullName>
    </recommendedName>
</protein>
<evidence type="ECO:0000313" key="8">
    <source>
        <dbReference type="Proteomes" id="UP001177003"/>
    </source>
</evidence>
<dbReference type="PANTHER" id="PTHR31314:SF128">
    <property type="entry name" value="OS11G0106100 PROTEIN"/>
    <property type="match status" value="1"/>
</dbReference>
<dbReference type="InterPro" id="IPR006447">
    <property type="entry name" value="Myb_dom_plants"/>
</dbReference>
<keyword evidence="3" id="KW-0804">Transcription</keyword>
<evidence type="ECO:0000259" key="6">
    <source>
        <dbReference type="PROSITE" id="PS51294"/>
    </source>
</evidence>
<evidence type="ECO:0000256" key="3">
    <source>
        <dbReference type="ARBA" id="ARBA00023163"/>
    </source>
</evidence>
<dbReference type="InterPro" id="IPR017930">
    <property type="entry name" value="Myb_dom"/>
</dbReference>
<sequence length="390" mass="44644">MSGDFDTLESNEEPSFDQYGGNTSSNSSMNKQVTSFDLNEEASSQEDIDLCFEEDQKIEEGSSSKNRKGRVRQYVRSKMPRLRWTPELHHAFVNAIERLGGQEKATPKSVLHLMNVRGLSIAHVKSHLQMYRSKKLDDSGQVLSQRATQTIQGRPHIYSNLYSRGTPFQHLKLANGGIVLPSNLQEGDDHCRSHLHDSGFRPTRGIHHFLSRHQIWLSNQIQGSSPMRREFGDGKKMMKDILNHMPEKPSDANKFHGTMRSSQLLEEKKWPHDQRKDKWLPITTICTNSSTSDPFGLSQCQQYYRERARMPHSPSAFNDSSPLLNAQSKAAFLLELKQDKGWKDKERKADLKLSLSQNEDVDEEKNHQRSTPEINTMLSLSLKETKTNLE</sequence>
<organism evidence="7 8">
    <name type="scientific">Lactuca saligna</name>
    <name type="common">Willowleaf lettuce</name>
    <dbReference type="NCBI Taxonomy" id="75948"/>
    <lineage>
        <taxon>Eukaryota</taxon>
        <taxon>Viridiplantae</taxon>
        <taxon>Streptophyta</taxon>
        <taxon>Embryophyta</taxon>
        <taxon>Tracheophyta</taxon>
        <taxon>Spermatophyta</taxon>
        <taxon>Magnoliopsida</taxon>
        <taxon>eudicotyledons</taxon>
        <taxon>Gunneridae</taxon>
        <taxon>Pentapetalae</taxon>
        <taxon>asterids</taxon>
        <taxon>campanulids</taxon>
        <taxon>Asterales</taxon>
        <taxon>Asteraceae</taxon>
        <taxon>Cichorioideae</taxon>
        <taxon>Cichorieae</taxon>
        <taxon>Lactucinae</taxon>
        <taxon>Lactuca</taxon>
    </lineage>
</organism>
<dbReference type="Proteomes" id="UP001177003">
    <property type="component" value="Chromosome 4"/>
</dbReference>
<proteinExistence type="predicted"/>
<dbReference type="GO" id="GO:0005634">
    <property type="term" value="C:nucleus"/>
    <property type="evidence" value="ECO:0007669"/>
    <property type="project" value="UniProtKB-SubCell"/>
</dbReference>
<dbReference type="GO" id="GO:0003700">
    <property type="term" value="F:DNA-binding transcription factor activity"/>
    <property type="evidence" value="ECO:0007669"/>
    <property type="project" value="InterPro"/>
</dbReference>
<feature type="compositionally biased region" description="Acidic residues" evidence="5">
    <location>
        <begin position="1"/>
        <end position="15"/>
    </location>
</feature>
<name>A0AA35YSV5_LACSI</name>
<evidence type="ECO:0000256" key="1">
    <source>
        <dbReference type="ARBA" id="ARBA00004123"/>
    </source>
</evidence>
<evidence type="ECO:0000313" key="7">
    <source>
        <dbReference type="EMBL" id="CAI9279555.1"/>
    </source>
</evidence>
<dbReference type="Pfam" id="PF00249">
    <property type="entry name" value="Myb_DNA-binding"/>
    <property type="match status" value="1"/>
</dbReference>
<dbReference type="InterPro" id="IPR001005">
    <property type="entry name" value="SANT/Myb"/>
</dbReference>
<feature type="region of interest" description="Disordered" evidence="5">
    <location>
        <begin position="1"/>
        <end position="44"/>
    </location>
</feature>
<feature type="compositionally biased region" description="Polar residues" evidence="5">
    <location>
        <begin position="369"/>
        <end position="379"/>
    </location>
</feature>
<keyword evidence="8" id="KW-1185">Reference proteome</keyword>
<feature type="region of interest" description="Disordered" evidence="5">
    <location>
        <begin position="353"/>
        <end position="390"/>
    </location>
</feature>
<dbReference type="FunFam" id="1.10.10.60:FF:000002">
    <property type="entry name" value="Myb family transcription factor"/>
    <property type="match status" value="1"/>
</dbReference>
<dbReference type="NCBIfam" id="TIGR01557">
    <property type="entry name" value="myb_SHAQKYF"/>
    <property type="match status" value="1"/>
</dbReference>
<evidence type="ECO:0000256" key="2">
    <source>
        <dbReference type="ARBA" id="ARBA00023015"/>
    </source>
</evidence>
<feature type="domain" description="HTH myb-type" evidence="6">
    <location>
        <begin position="76"/>
        <end position="136"/>
    </location>
</feature>
<dbReference type="EMBL" id="OX465080">
    <property type="protein sequence ID" value="CAI9279555.1"/>
    <property type="molecule type" value="Genomic_DNA"/>
</dbReference>